<comment type="caution">
    <text evidence="3">The sequence shown here is derived from an EMBL/GenBank/DDBJ whole genome shotgun (WGS) entry which is preliminary data.</text>
</comment>
<dbReference type="EMBL" id="BDRX01000031">
    <property type="protein sequence ID" value="GBF92397.1"/>
    <property type="molecule type" value="Genomic_DNA"/>
</dbReference>
<organism evidence="3 4">
    <name type="scientific">Raphidocelis subcapitata</name>
    <dbReference type="NCBI Taxonomy" id="307507"/>
    <lineage>
        <taxon>Eukaryota</taxon>
        <taxon>Viridiplantae</taxon>
        <taxon>Chlorophyta</taxon>
        <taxon>core chlorophytes</taxon>
        <taxon>Chlorophyceae</taxon>
        <taxon>CS clade</taxon>
        <taxon>Sphaeropleales</taxon>
        <taxon>Selenastraceae</taxon>
        <taxon>Raphidocelis</taxon>
    </lineage>
</organism>
<keyword evidence="1" id="KW-0175">Coiled coil</keyword>
<reference evidence="3 4" key="1">
    <citation type="journal article" date="2018" name="Sci. Rep.">
        <title>Raphidocelis subcapitata (=Pseudokirchneriella subcapitata) provides an insight into genome evolution and environmental adaptations in the Sphaeropleales.</title>
        <authorList>
            <person name="Suzuki S."/>
            <person name="Yamaguchi H."/>
            <person name="Nakajima N."/>
            <person name="Kawachi M."/>
        </authorList>
    </citation>
    <scope>NUCLEOTIDE SEQUENCE [LARGE SCALE GENOMIC DNA]</scope>
    <source>
        <strain evidence="3 4">NIES-35</strain>
    </source>
</reference>
<dbReference type="OrthoDB" id="10618372at2759"/>
<name>A0A2V0P5D8_9CHLO</name>
<evidence type="ECO:0000313" key="3">
    <source>
        <dbReference type="EMBL" id="GBF92397.1"/>
    </source>
</evidence>
<evidence type="ECO:0000256" key="1">
    <source>
        <dbReference type="SAM" id="Coils"/>
    </source>
</evidence>
<dbReference type="AlphaFoldDB" id="A0A2V0P5D8"/>
<sequence length="180" mass="18036">MAAALAGSPLSAQPDSPARSSGGGAATPPSAKSRLGGVLSPFRRALGSNGGGSGGGSPLGSSSGAGAAAAQQPQSSPAAARSLLPSYGHAVAKRETIRAQEEQLAALRLRLGQLEEETARLRSELASERGAREALQERLNLQFFKASLLVDMFVAQLLEGNKQAAAAAAAGQGCNGEAVF</sequence>
<evidence type="ECO:0000313" key="4">
    <source>
        <dbReference type="Proteomes" id="UP000247498"/>
    </source>
</evidence>
<accession>A0A2V0P5D8</accession>
<dbReference type="InParanoid" id="A0A2V0P5D8"/>
<gene>
    <name evidence="3" type="ORF">Rsub_05599</name>
</gene>
<feature type="compositionally biased region" description="Gly residues" evidence="2">
    <location>
        <begin position="48"/>
        <end position="58"/>
    </location>
</feature>
<keyword evidence="4" id="KW-1185">Reference proteome</keyword>
<feature type="coiled-coil region" evidence="1">
    <location>
        <begin position="90"/>
        <end position="138"/>
    </location>
</feature>
<feature type="region of interest" description="Disordered" evidence="2">
    <location>
        <begin position="1"/>
        <end position="82"/>
    </location>
</feature>
<evidence type="ECO:0000256" key="2">
    <source>
        <dbReference type="SAM" id="MobiDB-lite"/>
    </source>
</evidence>
<proteinExistence type="predicted"/>
<protein>
    <submittedName>
        <fullName evidence="3">Uncharacterized protein</fullName>
    </submittedName>
</protein>
<feature type="compositionally biased region" description="Low complexity" evidence="2">
    <location>
        <begin position="59"/>
        <end position="82"/>
    </location>
</feature>
<dbReference type="Proteomes" id="UP000247498">
    <property type="component" value="Unassembled WGS sequence"/>
</dbReference>